<dbReference type="InterPro" id="IPR000917">
    <property type="entry name" value="Sulfatase_N"/>
</dbReference>
<dbReference type="Gene3D" id="3.30.1120.80">
    <property type="match status" value="1"/>
</dbReference>
<evidence type="ECO:0000256" key="3">
    <source>
        <dbReference type="ARBA" id="ARBA00022692"/>
    </source>
</evidence>
<feature type="transmembrane region" description="Helical" evidence="9">
    <location>
        <begin position="56"/>
        <end position="74"/>
    </location>
</feature>
<evidence type="ECO:0000256" key="7">
    <source>
        <dbReference type="PIRSR" id="PIRSR005091-2"/>
    </source>
</evidence>
<keyword evidence="12" id="KW-1185">Reference proteome</keyword>
<dbReference type="CDD" id="cd16015">
    <property type="entry name" value="LTA_synthase"/>
    <property type="match status" value="1"/>
</dbReference>
<feature type="binding site" evidence="7">
    <location>
        <position position="431"/>
    </location>
    <ligand>
        <name>substrate</name>
    </ligand>
</feature>
<organism evidence="11 12">
    <name type="scientific">Pedobacter insulae</name>
    <dbReference type="NCBI Taxonomy" id="414048"/>
    <lineage>
        <taxon>Bacteria</taxon>
        <taxon>Pseudomonadati</taxon>
        <taxon>Bacteroidota</taxon>
        <taxon>Sphingobacteriia</taxon>
        <taxon>Sphingobacteriales</taxon>
        <taxon>Sphingobacteriaceae</taxon>
        <taxon>Pedobacter</taxon>
    </lineage>
</organism>
<keyword evidence="2" id="KW-1003">Cell membrane</keyword>
<dbReference type="InterPro" id="IPR050448">
    <property type="entry name" value="OpgB/LTA_synthase_biosynth"/>
</dbReference>
<dbReference type="GO" id="GO:0046872">
    <property type="term" value="F:metal ion binding"/>
    <property type="evidence" value="ECO:0007669"/>
    <property type="project" value="UniProtKB-KW"/>
</dbReference>
<feature type="binding site" evidence="8">
    <location>
        <position position="485"/>
    </location>
    <ligand>
        <name>Mn(2+)</name>
        <dbReference type="ChEBI" id="CHEBI:29035"/>
    </ligand>
</feature>
<keyword evidence="3 9" id="KW-0812">Transmembrane</keyword>
<proteinExistence type="predicted"/>
<feature type="active site" evidence="6">
    <location>
        <position position="316"/>
    </location>
</feature>
<dbReference type="GO" id="GO:0016740">
    <property type="term" value="F:transferase activity"/>
    <property type="evidence" value="ECO:0007669"/>
    <property type="project" value="UniProtKB-KW"/>
</dbReference>
<evidence type="ECO:0000256" key="5">
    <source>
        <dbReference type="ARBA" id="ARBA00023136"/>
    </source>
</evidence>
<dbReference type="PANTHER" id="PTHR47371:SF3">
    <property type="entry name" value="PHOSPHOGLYCEROL TRANSFERASE I"/>
    <property type="match status" value="1"/>
</dbReference>
<keyword evidence="4 9" id="KW-1133">Transmembrane helix</keyword>
<sequence length="621" mass="71198">MFKSLIFFVRFFAFWILFFLIERLAFLFIFHRKLRDIPFTERILTLYHGLRLDLSMTAYLCTIPLLAFFFWFLSNRSALNLRWINSYNRFFIVCFSLLAVINFNIYREWGSKVNERAFGFLIETPNEALASSASSPILLSILTFLVLVAVSFYLNAKITKTEYQLKKGRTWLKIVIALLFLGINFICIRGGTGVAPNNQSMAYFSEHPILNHAAVNTEWNLISSLLASKKTNKNPYRYFNETEAAKNVAQLYQVKKDSTLNILKTKTPNVVIFLLESFTANLTKTLGNEDGISPHLDSLMQKGFLFSKIYAAGNRTDKGLIGTLTGFPTLGTGSIVKWPEKMQKIPAISQSLARKNYHTSFFYGGESEFDNYKAFILSHDYSVLTDKNSFDKKDMNSKWGAYDDLVFDKQLQAASNTPQPFFATILSLTNHEPFELPTAYKFGKSDPVQRFKSTAYYTDSCMNAYLTKAKKQDWYKNTLFIVIADHGHLYPKNKYDIFMPQRYHIPLLFFGEVIKEEYRGQSSDIIGSQQDLASTLLAQLNISAKEFTWSKNLLNPYTNGFAFFSWDNGFGFINQQQSVTFDNVGKSILYEADANNASATQTNLKLGKSYLQTVYQQFIKL</sequence>
<feature type="transmembrane region" description="Helical" evidence="9">
    <location>
        <begin position="7"/>
        <end position="30"/>
    </location>
</feature>
<dbReference type="PIRSF" id="PIRSF005091">
    <property type="entry name" value="Mmb_sulf_HI1246"/>
    <property type="match status" value="1"/>
</dbReference>
<evidence type="ECO:0000256" key="4">
    <source>
        <dbReference type="ARBA" id="ARBA00022989"/>
    </source>
</evidence>
<evidence type="ECO:0000256" key="1">
    <source>
        <dbReference type="ARBA" id="ARBA00004651"/>
    </source>
</evidence>
<feature type="transmembrane region" description="Helical" evidence="9">
    <location>
        <begin position="137"/>
        <end position="158"/>
    </location>
</feature>
<evidence type="ECO:0000313" key="11">
    <source>
        <dbReference type="EMBL" id="SFG76379.1"/>
    </source>
</evidence>
<reference evidence="11 12" key="1">
    <citation type="submission" date="2016-10" db="EMBL/GenBank/DDBJ databases">
        <authorList>
            <person name="de Groot N.N."/>
        </authorList>
    </citation>
    <scope>NUCLEOTIDE SEQUENCE [LARGE SCALE GENOMIC DNA]</scope>
    <source>
        <strain evidence="11 12">DSM 18684</strain>
    </source>
</reference>
<dbReference type="Proteomes" id="UP000199666">
    <property type="component" value="Unassembled WGS sequence"/>
</dbReference>
<dbReference type="SUPFAM" id="SSF53649">
    <property type="entry name" value="Alkaline phosphatase-like"/>
    <property type="match status" value="1"/>
</dbReference>
<keyword evidence="11" id="KW-0808">Transferase</keyword>
<name>A0A1I2UJ59_9SPHI</name>
<feature type="domain" description="Sulfatase N-terminal" evidence="10">
    <location>
        <begin position="268"/>
        <end position="542"/>
    </location>
</feature>
<feature type="binding site" evidence="8">
    <location>
        <position position="486"/>
    </location>
    <ligand>
        <name>Mn(2+)</name>
        <dbReference type="ChEBI" id="CHEBI:29035"/>
    </ligand>
</feature>
<evidence type="ECO:0000256" key="9">
    <source>
        <dbReference type="SAM" id="Phobius"/>
    </source>
</evidence>
<dbReference type="InterPro" id="IPR012160">
    <property type="entry name" value="LtaS-like"/>
</dbReference>
<dbReference type="PANTHER" id="PTHR47371">
    <property type="entry name" value="LIPOTEICHOIC ACID SYNTHASE"/>
    <property type="match status" value="1"/>
</dbReference>
<dbReference type="OrthoDB" id="9777768at2"/>
<accession>A0A1I2UJ59</accession>
<comment type="subcellular location">
    <subcellularLocation>
        <location evidence="1">Cell membrane</location>
        <topology evidence="1">Multi-pass membrane protein</topology>
    </subcellularLocation>
</comment>
<dbReference type="InterPro" id="IPR017850">
    <property type="entry name" value="Alkaline_phosphatase_core_sf"/>
</dbReference>
<dbReference type="GO" id="GO:0005886">
    <property type="term" value="C:plasma membrane"/>
    <property type="evidence" value="ECO:0007669"/>
    <property type="project" value="UniProtKB-SubCell"/>
</dbReference>
<dbReference type="Gene3D" id="3.40.720.10">
    <property type="entry name" value="Alkaline Phosphatase, subunit A"/>
    <property type="match status" value="1"/>
</dbReference>
<evidence type="ECO:0000259" key="10">
    <source>
        <dbReference type="Pfam" id="PF00884"/>
    </source>
</evidence>
<feature type="binding site" evidence="8">
    <location>
        <position position="316"/>
    </location>
    <ligand>
        <name>Mn(2+)</name>
        <dbReference type="ChEBI" id="CHEBI:29035"/>
    </ligand>
</feature>
<evidence type="ECO:0000313" key="12">
    <source>
        <dbReference type="Proteomes" id="UP000199666"/>
    </source>
</evidence>
<evidence type="ECO:0000256" key="8">
    <source>
        <dbReference type="PIRSR" id="PIRSR005091-3"/>
    </source>
</evidence>
<feature type="transmembrane region" description="Helical" evidence="9">
    <location>
        <begin position="86"/>
        <end position="106"/>
    </location>
</feature>
<dbReference type="Pfam" id="PF00884">
    <property type="entry name" value="Sulfatase"/>
    <property type="match status" value="1"/>
</dbReference>
<evidence type="ECO:0000256" key="2">
    <source>
        <dbReference type="ARBA" id="ARBA00022475"/>
    </source>
</evidence>
<gene>
    <name evidence="11" type="ORF">SAMN04489864_102158</name>
</gene>
<dbReference type="AlphaFoldDB" id="A0A1I2UJ59"/>
<feature type="binding site" evidence="8">
    <location>
        <position position="276"/>
    </location>
    <ligand>
        <name>Mn(2+)</name>
        <dbReference type="ChEBI" id="CHEBI:29035"/>
    </ligand>
</feature>
<keyword evidence="5 9" id="KW-0472">Membrane</keyword>
<protein>
    <submittedName>
        <fullName evidence="11">Phosphoglycerol transferase MdoB</fullName>
    </submittedName>
</protein>
<keyword evidence="7" id="KW-0464">Manganese</keyword>
<keyword evidence="7" id="KW-0479">Metal-binding</keyword>
<feature type="transmembrane region" description="Helical" evidence="9">
    <location>
        <begin position="170"/>
        <end position="191"/>
    </location>
</feature>
<dbReference type="EMBL" id="FOPP01000002">
    <property type="protein sequence ID" value="SFG76379.1"/>
    <property type="molecule type" value="Genomic_DNA"/>
</dbReference>
<evidence type="ECO:0000256" key="6">
    <source>
        <dbReference type="PIRSR" id="PIRSR005091-1"/>
    </source>
</evidence>
<dbReference type="STRING" id="414048.SAMN04489864_102158"/>